<organism evidence="5">
    <name type="scientific">Xenopsylla cheopis</name>
    <name type="common">Oriental rat flea</name>
    <name type="synonym">Pulex cheopis</name>
    <dbReference type="NCBI Taxonomy" id="163159"/>
    <lineage>
        <taxon>Eukaryota</taxon>
        <taxon>Metazoa</taxon>
        <taxon>Ecdysozoa</taxon>
        <taxon>Arthropoda</taxon>
        <taxon>Hexapoda</taxon>
        <taxon>Insecta</taxon>
        <taxon>Pterygota</taxon>
        <taxon>Neoptera</taxon>
        <taxon>Endopterygota</taxon>
        <taxon>Siphonaptera</taxon>
        <taxon>Pulicidae</taxon>
        <taxon>Xenopsyllinae</taxon>
        <taxon>Xenopsylla</taxon>
    </lineage>
</organism>
<dbReference type="CDD" id="cd03177">
    <property type="entry name" value="GST_C_Delta_Epsilon"/>
    <property type="match status" value="1"/>
</dbReference>
<dbReference type="Gene3D" id="1.20.1050.10">
    <property type="match status" value="1"/>
</dbReference>
<dbReference type="SFLD" id="SFLDG00358">
    <property type="entry name" value="Main_(cytGST)"/>
    <property type="match status" value="1"/>
</dbReference>
<name>A0A6M2DCI8_XENCH</name>
<dbReference type="SFLD" id="SFLDS00019">
    <property type="entry name" value="Glutathione_Transferase_(cytos"/>
    <property type="match status" value="1"/>
</dbReference>
<dbReference type="FunFam" id="1.20.1050.10:FF:000007">
    <property type="entry name" value="Glutathione S-transferase 1-1"/>
    <property type="match status" value="1"/>
</dbReference>
<sequence length="223" mass="24952">MSGQTPVLYMVPLSPPARAVLMTAAAIDVKLDQKMVDLSKGEHKTAEFLKMNPQHTIPVLDDNGFIVWDSHAICAYLLNKYAPDSDLYPSEPEARAHVDQRLHFDSSVAFNRIREMVYPLVMGTKSTIDDDAIANVHEAYAFLEAFLSQNPETPYLAAGKLTIADLCCVSTVSSMLELVPASEDKYPKLFAWFNLLRELPYYKEFNQPGNEAFAAFIKSKLTL</sequence>
<dbReference type="EMBL" id="GIIL01000123">
    <property type="protein sequence ID" value="NOV43849.1"/>
    <property type="molecule type" value="Transcribed_RNA"/>
</dbReference>
<evidence type="ECO:0000256" key="2">
    <source>
        <dbReference type="RuleBase" id="RU003494"/>
    </source>
</evidence>
<comment type="similarity">
    <text evidence="2">Belongs to the GST superfamily.</text>
</comment>
<evidence type="ECO:0000259" key="4">
    <source>
        <dbReference type="PROSITE" id="PS50405"/>
    </source>
</evidence>
<dbReference type="InterPro" id="IPR040079">
    <property type="entry name" value="Glutathione_S-Trfase"/>
</dbReference>
<dbReference type="PANTHER" id="PTHR43969">
    <property type="entry name" value="GLUTATHIONE S TRANSFERASE D10, ISOFORM A-RELATED"/>
    <property type="match status" value="1"/>
</dbReference>
<dbReference type="PANTHER" id="PTHR43969:SF3">
    <property type="entry name" value="GLUTATHIONE S TRANSFERASE E11, ISOFORM A-RELATED"/>
    <property type="match status" value="1"/>
</dbReference>
<dbReference type="AlphaFoldDB" id="A0A6M2DCI8"/>
<dbReference type="Pfam" id="PF02798">
    <property type="entry name" value="GST_N"/>
    <property type="match status" value="1"/>
</dbReference>
<dbReference type="GO" id="GO:0004364">
    <property type="term" value="F:glutathione transferase activity"/>
    <property type="evidence" value="ECO:0007669"/>
    <property type="project" value="TreeGrafter"/>
</dbReference>
<comment type="subunit">
    <text evidence="1">Homodimer.</text>
</comment>
<dbReference type="GO" id="GO:0006749">
    <property type="term" value="P:glutathione metabolic process"/>
    <property type="evidence" value="ECO:0007669"/>
    <property type="project" value="TreeGrafter"/>
</dbReference>
<dbReference type="Pfam" id="PF00043">
    <property type="entry name" value="GST_C"/>
    <property type="match status" value="1"/>
</dbReference>
<dbReference type="PROSITE" id="PS50405">
    <property type="entry name" value="GST_CTER"/>
    <property type="match status" value="1"/>
</dbReference>
<dbReference type="InterPro" id="IPR004045">
    <property type="entry name" value="Glutathione_S-Trfase_N"/>
</dbReference>
<dbReference type="InterPro" id="IPR036249">
    <property type="entry name" value="Thioredoxin-like_sf"/>
</dbReference>
<evidence type="ECO:0000313" key="5">
    <source>
        <dbReference type="EMBL" id="NOV43849.1"/>
    </source>
</evidence>
<dbReference type="CDD" id="cd03045">
    <property type="entry name" value="GST_N_Delta_Epsilon"/>
    <property type="match status" value="1"/>
</dbReference>
<accession>A0A6M2DCI8</accession>
<evidence type="ECO:0000256" key="1">
    <source>
        <dbReference type="ARBA" id="ARBA00011738"/>
    </source>
</evidence>
<dbReference type="Gene3D" id="3.40.30.10">
    <property type="entry name" value="Glutaredoxin"/>
    <property type="match status" value="1"/>
</dbReference>
<keyword evidence="5" id="KW-0808">Transferase</keyword>
<dbReference type="SUPFAM" id="SSF52833">
    <property type="entry name" value="Thioredoxin-like"/>
    <property type="match status" value="1"/>
</dbReference>
<dbReference type="PROSITE" id="PS50404">
    <property type="entry name" value="GST_NTER"/>
    <property type="match status" value="1"/>
</dbReference>
<dbReference type="SFLD" id="SFLDG01153">
    <property type="entry name" value="Main.4:_Theta-like"/>
    <property type="match status" value="1"/>
</dbReference>
<dbReference type="SUPFAM" id="SSF47616">
    <property type="entry name" value="GST C-terminal domain-like"/>
    <property type="match status" value="1"/>
</dbReference>
<evidence type="ECO:0000259" key="3">
    <source>
        <dbReference type="PROSITE" id="PS50404"/>
    </source>
</evidence>
<protein>
    <submittedName>
        <fullName evidence="5">Putative glutathione s-transferase</fullName>
    </submittedName>
</protein>
<dbReference type="FunFam" id="3.40.30.10:FF:000034">
    <property type="entry name" value="glutathione S-transferase 1"/>
    <property type="match status" value="1"/>
</dbReference>
<feature type="domain" description="GST N-terminal" evidence="3">
    <location>
        <begin position="4"/>
        <end position="85"/>
    </location>
</feature>
<feature type="domain" description="GST C-terminal" evidence="4">
    <location>
        <begin position="91"/>
        <end position="216"/>
    </location>
</feature>
<reference evidence="5" key="1">
    <citation type="submission" date="2020-03" db="EMBL/GenBank/DDBJ databases">
        <title>Transcriptomic Profiling of the Digestive Tract of the Rat Flea, Xenopsylla cheopis, Following Blood Feeding and Infection with Yersinia pestis.</title>
        <authorList>
            <person name="Bland D.M."/>
            <person name="Martens C.A."/>
            <person name="Virtaneva K."/>
            <person name="Kanakabandi K."/>
            <person name="Long D."/>
            <person name="Rosenke R."/>
            <person name="Saturday G.A."/>
            <person name="Hoyt F.H."/>
            <person name="Bruno D.P."/>
            <person name="Ribeiro J.M.C."/>
            <person name="Hinnebusch J."/>
        </authorList>
    </citation>
    <scope>NUCLEOTIDE SEQUENCE</scope>
</reference>
<dbReference type="InterPro" id="IPR004046">
    <property type="entry name" value="GST_C"/>
</dbReference>
<proteinExistence type="inferred from homology"/>
<dbReference type="InterPro" id="IPR010987">
    <property type="entry name" value="Glutathione-S-Trfase_C-like"/>
</dbReference>
<dbReference type="InterPro" id="IPR036282">
    <property type="entry name" value="Glutathione-S-Trfase_C_sf"/>
</dbReference>